<gene>
    <name evidence="2" type="ORF">SCHCODRAFT_230360</name>
</gene>
<feature type="region of interest" description="Disordered" evidence="1">
    <location>
        <begin position="171"/>
        <end position="228"/>
    </location>
</feature>
<evidence type="ECO:0008006" key="4">
    <source>
        <dbReference type="Google" id="ProtNLM"/>
    </source>
</evidence>
<accession>D8PND6</accession>
<feature type="compositionally biased region" description="Basic and acidic residues" evidence="1">
    <location>
        <begin position="193"/>
        <end position="202"/>
    </location>
</feature>
<proteinExistence type="predicted"/>
<dbReference type="Proteomes" id="UP000007431">
    <property type="component" value="Unassembled WGS sequence"/>
</dbReference>
<keyword evidence="3" id="KW-1185">Reference proteome</keyword>
<dbReference type="InterPro" id="IPR011990">
    <property type="entry name" value="TPR-like_helical_dom_sf"/>
</dbReference>
<dbReference type="EMBL" id="GL377302">
    <property type="protein sequence ID" value="EFJ02883.1"/>
    <property type="molecule type" value="Genomic_DNA"/>
</dbReference>
<evidence type="ECO:0000313" key="3">
    <source>
        <dbReference type="Proteomes" id="UP000007431"/>
    </source>
</evidence>
<dbReference type="Gene3D" id="1.25.40.10">
    <property type="entry name" value="Tetratricopeptide repeat domain"/>
    <property type="match status" value="1"/>
</dbReference>
<evidence type="ECO:0000256" key="1">
    <source>
        <dbReference type="SAM" id="MobiDB-lite"/>
    </source>
</evidence>
<sequence length="228" mass="26104">MGRENRIVETEDILVTLGLSRPVAKQYAPELENNDTILLASVPASYMIFPQEAEDLLKHPEELRNQGELHKAMEILERLRKEVSNIGDPQLHDALDMRIAYGMMLVHIDKHEFREARIECKHALALGEKYPWLAEMRILPLDLLYTALARCCEGMGYGYEEQAEQAWELAERYAPQRDAPVKQPEPEPEPGLEPERVVEEPPKPPVKVSTSTPKNDPKRKKKKGKTTF</sequence>
<dbReference type="HOGENOM" id="CLU_1215387_0_0_1"/>
<dbReference type="AlphaFoldDB" id="D8PND6"/>
<reference evidence="2 3" key="1">
    <citation type="journal article" date="2010" name="Nat. Biotechnol.">
        <title>Genome sequence of the model mushroom Schizophyllum commune.</title>
        <authorList>
            <person name="Ohm R.A."/>
            <person name="de Jong J.F."/>
            <person name="Lugones L.G."/>
            <person name="Aerts A."/>
            <person name="Kothe E."/>
            <person name="Stajich J.E."/>
            <person name="de Vries R.P."/>
            <person name="Record E."/>
            <person name="Levasseur A."/>
            <person name="Baker S.E."/>
            <person name="Bartholomew K.A."/>
            <person name="Coutinho P.M."/>
            <person name="Erdmann S."/>
            <person name="Fowler T.J."/>
            <person name="Gathman A.C."/>
            <person name="Lombard V."/>
            <person name="Henrissat B."/>
            <person name="Knabe N."/>
            <person name="Kuees U."/>
            <person name="Lilly W.W."/>
            <person name="Lindquist E."/>
            <person name="Lucas S."/>
            <person name="Magnuson J.K."/>
            <person name="Piumi F."/>
            <person name="Raudaskoski M."/>
            <person name="Salamov A."/>
            <person name="Schmutz J."/>
            <person name="Schwarze F.W.M.R."/>
            <person name="vanKuyk P.A."/>
            <person name="Horton J.S."/>
            <person name="Grigoriev I.V."/>
            <person name="Woesten H.A.B."/>
        </authorList>
    </citation>
    <scope>NUCLEOTIDE SEQUENCE [LARGE SCALE GENOMIC DNA]</scope>
    <source>
        <strain evidence="3">H4-8 / FGSC 9210</strain>
    </source>
</reference>
<dbReference type="VEuPathDB" id="FungiDB:SCHCODRAFT_02621023"/>
<feature type="compositionally biased region" description="Basic residues" evidence="1">
    <location>
        <begin position="217"/>
        <end position="228"/>
    </location>
</feature>
<dbReference type="InParanoid" id="D8PND6"/>
<organism evidence="3">
    <name type="scientific">Schizophyllum commune (strain H4-8 / FGSC 9210)</name>
    <name type="common">Split gill fungus</name>
    <dbReference type="NCBI Taxonomy" id="578458"/>
    <lineage>
        <taxon>Eukaryota</taxon>
        <taxon>Fungi</taxon>
        <taxon>Dikarya</taxon>
        <taxon>Basidiomycota</taxon>
        <taxon>Agaricomycotina</taxon>
        <taxon>Agaricomycetes</taxon>
        <taxon>Agaricomycetidae</taxon>
        <taxon>Agaricales</taxon>
        <taxon>Schizophyllaceae</taxon>
        <taxon>Schizophyllum</taxon>
    </lineage>
</organism>
<protein>
    <recommendedName>
        <fullName evidence="4">Tetratricopeptide repeat protein</fullName>
    </recommendedName>
</protein>
<evidence type="ECO:0000313" key="2">
    <source>
        <dbReference type="EMBL" id="EFJ02883.1"/>
    </source>
</evidence>
<name>D8PND6_SCHCM</name>